<evidence type="ECO:0000256" key="5">
    <source>
        <dbReference type="ARBA" id="ARBA00023136"/>
    </source>
</evidence>
<evidence type="ECO:0000259" key="8">
    <source>
        <dbReference type="Pfam" id="PF04138"/>
    </source>
</evidence>
<dbReference type="PANTHER" id="PTHR38459">
    <property type="entry name" value="PROPHAGE BACTOPRENOL-LINKED GLUCOSE TRANSLOCASE HOMOLOG"/>
    <property type="match status" value="1"/>
</dbReference>
<reference evidence="9 10" key="1">
    <citation type="submission" date="2018-01" db="EMBL/GenBank/DDBJ databases">
        <title>Lactibacter flavus gen. nov., sp. nov., a novel bacterium of the family Propionibacteriaceae isolated from raw milk and dairy products.</title>
        <authorList>
            <person name="Wenning M."/>
            <person name="Breitenwieser F."/>
            <person name="Huptas C."/>
            <person name="von Neubeck M."/>
            <person name="Busse H.-J."/>
            <person name="Scherer S."/>
        </authorList>
    </citation>
    <scope>NUCLEOTIDE SEQUENCE [LARGE SCALE GENOMIC DNA]</scope>
    <source>
        <strain evidence="9 10">VG341</strain>
    </source>
</reference>
<keyword evidence="10" id="KW-1185">Reference proteome</keyword>
<keyword evidence="4 7" id="KW-1133">Transmembrane helix</keyword>
<evidence type="ECO:0000256" key="1">
    <source>
        <dbReference type="ARBA" id="ARBA00004141"/>
    </source>
</evidence>
<comment type="subcellular location">
    <subcellularLocation>
        <location evidence="1">Membrane</location>
        <topology evidence="1">Multi-pass membrane protein</topology>
    </subcellularLocation>
</comment>
<keyword evidence="3 7" id="KW-0812">Transmembrane</keyword>
<feature type="domain" description="GtrA/DPMS transmembrane" evidence="8">
    <location>
        <begin position="36"/>
        <end position="155"/>
    </location>
</feature>
<feature type="transmembrane region" description="Helical" evidence="7">
    <location>
        <begin position="124"/>
        <end position="149"/>
    </location>
</feature>
<evidence type="ECO:0000256" key="2">
    <source>
        <dbReference type="ARBA" id="ARBA00009399"/>
    </source>
</evidence>
<accession>A0A4Q2EEB8</accession>
<organism evidence="9 10">
    <name type="scientific">Propioniciclava flava</name>
    <dbReference type="NCBI Taxonomy" id="2072026"/>
    <lineage>
        <taxon>Bacteria</taxon>
        <taxon>Bacillati</taxon>
        <taxon>Actinomycetota</taxon>
        <taxon>Actinomycetes</taxon>
        <taxon>Propionibacteriales</taxon>
        <taxon>Propionibacteriaceae</taxon>
        <taxon>Propioniciclava</taxon>
    </lineage>
</organism>
<dbReference type="OrthoDB" id="3828151at2"/>
<dbReference type="GO" id="GO:0005886">
    <property type="term" value="C:plasma membrane"/>
    <property type="evidence" value="ECO:0007669"/>
    <property type="project" value="TreeGrafter"/>
</dbReference>
<dbReference type="EMBL" id="PPCV01000006">
    <property type="protein sequence ID" value="RXW31837.1"/>
    <property type="molecule type" value="Genomic_DNA"/>
</dbReference>
<dbReference type="AlphaFoldDB" id="A0A4Q2EEB8"/>
<feature type="region of interest" description="Disordered" evidence="6">
    <location>
        <begin position="1"/>
        <end position="22"/>
    </location>
</feature>
<feature type="transmembrane region" description="Helical" evidence="7">
    <location>
        <begin position="99"/>
        <end position="118"/>
    </location>
</feature>
<dbReference type="GO" id="GO:0000271">
    <property type="term" value="P:polysaccharide biosynthetic process"/>
    <property type="evidence" value="ECO:0007669"/>
    <property type="project" value="InterPro"/>
</dbReference>
<evidence type="ECO:0000313" key="9">
    <source>
        <dbReference type="EMBL" id="RXW31837.1"/>
    </source>
</evidence>
<evidence type="ECO:0000313" key="10">
    <source>
        <dbReference type="Proteomes" id="UP000290624"/>
    </source>
</evidence>
<dbReference type="InterPro" id="IPR051401">
    <property type="entry name" value="GtrA_CellWall_Glycosyl"/>
</dbReference>
<gene>
    <name evidence="9" type="ORF">C1706_09815</name>
</gene>
<protein>
    <recommendedName>
        <fullName evidence="8">GtrA/DPMS transmembrane domain-containing protein</fullName>
    </recommendedName>
</protein>
<evidence type="ECO:0000256" key="6">
    <source>
        <dbReference type="SAM" id="MobiDB-lite"/>
    </source>
</evidence>
<sequence length="158" mass="16711">MEGVTTPAERNDPPASSPGQDAQASTALTLRTQLVRFILAGGVSALVDYSLMVVGMNLLGLGYSPAKAISWVFGTLTAYLINSRWTFQSAGSKKTLGAVVVLYLLTFALQVGTFTVIYPPLAAWLGVTGAQLVGFVIAQGIATTVNFIVQRGLIFRAR</sequence>
<evidence type="ECO:0000256" key="7">
    <source>
        <dbReference type="SAM" id="Phobius"/>
    </source>
</evidence>
<feature type="transmembrane region" description="Helical" evidence="7">
    <location>
        <begin position="68"/>
        <end position="87"/>
    </location>
</feature>
<dbReference type="PANTHER" id="PTHR38459:SF6">
    <property type="entry name" value="ARABINOGALACTAN BIOSYNTHESIS RECRUITING PROTEIN RV3789"/>
    <property type="match status" value="1"/>
</dbReference>
<evidence type="ECO:0000256" key="4">
    <source>
        <dbReference type="ARBA" id="ARBA00022989"/>
    </source>
</evidence>
<comment type="caution">
    <text evidence="9">The sequence shown here is derived from an EMBL/GenBank/DDBJ whole genome shotgun (WGS) entry which is preliminary data.</text>
</comment>
<name>A0A4Q2EEB8_9ACTN</name>
<evidence type="ECO:0000256" key="3">
    <source>
        <dbReference type="ARBA" id="ARBA00022692"/>
    </source>
</evidence>
<keyword evidence="5 7" id="KW-0472">Membrane</keyword>
<dbReference type="Pfam" id="PF04138">
    <property type="entry name" value="GtrA_DPMS_TM"/>
    <property type="match status" value="1"/>
</dbReference>
<comment type="similarity">
    <text evidence="2">Belongs to the GtrA family.</text>
</comment>
<feature type="transmembrane region" description="Helical" evidence="7">
    <location>
        <begin position="34"/>
        <end position="56"/>
    </location>
</feature>
<dbReference type="InterPro" id="IPR007267">
    <property type="entry name" value="GtrA_DPMS_TM"/>
</dbReference>
<dbReference type="Proteomes" id="UP000290624">
    <property type="component" value="Unassembled WGS sequence"/>
</dbReference>
<proteinExistence type="inferred from homology"/>